<reference evidence="3 4" key="1">
    <citation type="journal article" date="2015" name="Nature">
        <title>rRNA introns, odd ribosomes, and small enigmatic genomes across a large radiation of phyla.</title>
        <authorList>
            <person name="Brown C.T."/>
            <person name="Hug L.A."/>
            <person name="Thomas B.C."/>
            <person name="Sharon I."/>
            <person name="Castelle C.J."/>
            <person name="Singh A."/>
            <person name="Wilkins M.J."/>
            <person name="Williams K.H."/>
            <person name="Banfield J.F."/>
        </authorList>
    </citation>
    <scope>NUCLEOTIDE SEQUENCE [LARGE SCALE GENOMIC DNA]</scope>
</reference>
<accession>A0A0G1W0G5</accession>
<dbReference type="GO" id="GO:0016757">
    <property type="term" value="F:glycosyltransferase activity"/>
    <property type="evidence" value="ECO:0007669"/>
    <property type="project" value="InterPro"/>
</dbReference>
<dbReference type="InterPro" id="IPR001296">
    <property type="entry name" value="Glyco_trans_1"/>
</dbReference>
<dbReference type="PATRIC" id="fig|1618367.3.peg.323"/>
<dbReference type="Proteomes" id="UP000034265">
    <property type="component" value="Unassembled WGS sequence"/>
</dbReference>
<dbReference type="Gene3D" id="3.40.50.2000">
    <property type="entry name" value="Glycogen Phosphorylase B"/>
    <property type="match status" value="2"/>
</dbReference>
<dbReference type="AlphaFoldDB" id="A0A0G1W0G5"/>
<protein>
    <submittedName>
        <fullName evidence="3">Glycosyl transferase group 1</fullName>
    </submittedName>
</protein>
<dbReference type="PANTHER" id="PTHR46401:SF2">
    <property type="entry name" value="GLYCOSYLTRANSFERASE WBBK-RELATED"/>
    <property type="match status" value="1"/>
</dbReference>
<dbReference type="GO" id="GO:0009103">
    <property type="term" value="P:lipopolysaccharide biosynthetic process"/>
    <property type="evidence" value="ECO:0007669"/>
    <property type="project" value="TreeGrafter"/>
</dbReference>
<dbReference type="CDD" id="cd03801">
    <property type="entry name" value="GT4_PimA-like"/>
    <property type="match status" value="1"/>
</dbReference>
<keyword evidence="1 3" id="KW-0808">Transferase</keyword>
<proteinExistence type="predicted"/>
<evidence type="ECO:0000313" key="3">
    <source>
        <dbReference type="EMBL" id="KKU83873.1"/>
    </source>
</evidence>
<evidence type="ECO:0000256" key="1">
    <source>
        <dbReference type="ARBA" id="ARBA00022679"/>
    </source>
</evidence>
<comment type="caution">
    <text evidence="3">The sequence shown here is derived from an EMBL/GenBank/DDBJ whole genome shotgun (WGS) entry which is preliminary data.</text>
</comment>
<dbReference type="PANTHER" id="PTHR46401">
    <property type="entry name" value="GLYCOSYLTRANSFERASE WBBK-RELATED"/>
    <property type="match status" value="1"/>
</dbReference>
<dbReference type="Pfam" id="PF00534">
    <property type="entry name" value="Glycos_transf_1"/>
    <property type="match status" value="1"/>
</dbReference>
<evidence type="ECO:0000313" key="4">
    <source>
        <dbReference type="Proteomes" id="UP000034265"/>
    </source>
</evidence>
<dbReference type="EMBL" id="LCOT01000012">
    <property type="protein sequence ID" value="KKU83873.1"/>
    <property type="molecule type" value="Genomic_DNA"/>
</dbReference>
<organism evidence="3 4">
    <name type="scientific">Candidatus Amesbacteria bacterium GW2011_GWC2_47_8</name>
    <dbReference type="NCBI Taxonomy" id="1618367"/>
    <lineage>
        <taxon>Bacteria</taxon>
        <taxon>Candidatus Amesiibacteriota</taxon>
    </lineage>
</organism>
<evidence type="ECO:0000259" key="2">
    <source>
        <dbReference type="Pfam" id="PF00534"/>
    </source>
</evidence>
<dbReference type="SUPFAM" id="SSF53756">
    <property type="entry name" value="UDP-Glycosyltransferase/glycogen phosphorylase"/>
    <property type="match status" value="1"/>
</dbReference>
<name>A0A0G1W0G5_9BACT</name>
<feature type="domain" description="Glycosyl transferase family 1" evidence="2">
    <location>
        <begin position="170"/>
        <end position="335"/>
    </location>
</feature>
<gene>
    <name evidence="3" type="ORF">UY11_C0012G0008</name>
</gene>
<sequence length="359" mass="40710">MKIGFVNFTPLVYSVNTPYNEPLGGSESALCYLTEALAKRGHEVILFGRMPGSFTSRRVIHKPDNDLKNEQWQDLDFLIIQNTPYYGIGLKTVLGDKTKLVFWSQHAPDQPAVQSLRDSRILAAYDAIVMISSAQMEGYIREFGIDREKCFILRNAISPAFENLFEKEENILSEKSRIPVLVYTSTPFRGLGLLIKLFPQIRQEVPGTILKVFSSMKVYQTPKESDEKDYGQLYRLCQRTEGVEYVSSVSQTKLAKDLKRVLIFSYPNTFPETSCICAMEAMAAGCQVITSDLGALPETTAGFAKLIPMDSNYNQNFVDATVTALKNPTNTNKQVAFVKTNYTWKKRAIEWERWLKDLI</sequence>